<dbReference type="PANTHER" id="PTHR43434">
    <property type="entry name" value="PHOSPHOGLYCOLATE PHOSPHATASE"/>
    <property type="match status" value="1"/>
</dbReference>
<keyword evidence="2" id="KW-1185">Reference proteome</keyword>
<dbReference type="GO" id="GO:0006281">
    <property type="term" value="P:DNA repair"/>
    <property type="evidence" value="ECO:0007669"/>
    <property type="project" value="TreeGrafter"/>
</dbReference>
<dbReference type="InterPro" id="IPR006439">
    <property type="entry name" value="HAD-SF_hydro_IA"/>
</dbReference>
<dbReference type="InterPro" id="IPR036412">
    <property type="entry name" value="HAD-like_sf"/>
</dbReference>
<reference evidence="2" key="1">
    <citation type="journal article" date="2018" name="Front. Microbiol.">
        <title>Genome-Based Analysis Reveals the Taxonomy and Diversity of the Family Idiomarinaceae.</title>
        <authorList>
            <person name="Liu Y."/>
            <person name="Lai Q."/>
            <person name="Shao Z."/>
        </authorList>
    </citation>
    <scope>NUCLEOTIDE SEQUENCE [LARGE SCALE GENOMIC DNA]</scope>
    <source>
        <strain evidence="2">R22</strain>
    </source>
</reference>
<dbReference type="InterPro" id="IPR023214">
    <property type="entry name" value="HAD_sf"/>
</dbReference>
<dbReference type="Gene3D" id="1.10.150.240">
    <property type="entry name" value="Putative phosphatase, domain 2"/>
    <property type="match status" value="1"/>
</dbReference>
<dbReference type="Pfam" id="PF13419">
    <property type="entry name" value="HAD_2"/>
    <property type="match status" value="1"/>
</dbReference>
<dbReference type="Gene3D" id="3.40.50.1000">
    <property type="entry name" value="HAD superfamily/HAD-like"/>
    <property type="match status" value="1"/>
</dbReference>
<evidence type="ECO:0000313" key="2">
    <source>
        <dbReference type="Proteomes" id="UP000288058"/>
    </source>
</evidence>
<comment type="caution">
    <text evidence="1">The sequence shown here is derived from an EMBL/GenBank/DDBJ whole genome shotgun (WGS) entry which is preliminary data.</text>
</comment>
<proteinExistence type="predicted"/>
<evidence type="ECO:0000313" key="1">
    <source>
        <dbReference type="EMBL" id="RUO73048.1"/>
    </source>
</evidence>
<gene>
    <name evidence="1" type="ORF">CWI78_00990</name>
</gene>
<dbReference type="Proteomes" id="UP000288058">
    <property type="component" value="Unassembled WGS sequence"/>
</dbReference>
<accession>A0A432Z557</accession>
<dbReference type="PANTHER" id="PTHR43434:SF24">
    <property type="entry name" value="HYDROLASE-RELATED"/>
    <property type="match status" value="1"/>
</dbReference>
<sequence>MTDDKRLIIFDWDGTLMDSIGRIVSSMQNTAQYIGLPVPTDVAVRDIIGLSLEPAIEKLFGMLNPKQLDSFLARYRDEYVDLNPTPSPLFHDAKAILSALTDSGFQLAVATGKARRGLQRVWSESETEHYFAASRCASETLGKPDPQMLYEIMNELKTHPEQTVMVGDSVHDIKMAVAAGVHPVGVSFGVHDAERLREAGASIVVDSLSELSNKLIRETL</sequence>
<organism evidence="1 2">
    <name type="scientific">Idiomarina ramblicola</name>
    <dbReference type="NCBI Taxonomy" id="263724"/>
    <lineage>
        <taxon>Bacteria</taxon>
        <taxon>Pseudomonadati</taxon>
        <taxon>Pseudomonadota</taxon>
        <taxon>Gammaproteobacteria</taxon>
        <taxon>Alteromonadales</taxon>
        <taxon>Idiomarinaceae</taxon>
        <taxon>Idiomarina</taxon>
    </lineage>
</organism>
<dbReference type="RefSeq" id="WP_126779383.1">
    <property type="nucleotide sequence ID" value="NZ_PIQC01000001.1"/>
</dbReference>
<dbReference type="SFLD" id="SFLDG01129">
    <property type="entry name" value="C1.5:_HAD__Beta-PGM__Phosphata"/>
    <property type="match status" value="1"/>
</dbReference>
<dbReference type="GO" id="GO:0005829">
    <property type="term" value="C:cytosol"/>
    <property type="evidence" value="ECO:0007669"/>
    <property type="project" value="TreeGrafter"/>
</dbReference>
<dbReference type="InterPro" id="IPR041492">
    <property type="entry name" value="HAD_2"/>
</dbReference>
<keyword evidence="1" id="KW-0378">Hydrolase</keyword>
<dbReference type="InterPro" id="IPR023198">
    <property type="entry name" value="PGP-like_dom2"/>
</dbReference>
<dbReference type="EMBL" id="PIQC01000001">
    <property type="protein sequence ID" value="RUO73048.1"/>
    <property type="molecule type" value="Genomic_DNA"/>
</dbReference>
<dbReference type="GO" id="GO:0008967">
    <property type="term" value="F:phosphoglycolate phosphatase activity"/>
    <property type="evidence" value="ECO:0007669"/>
    <property type="project" value="TreeGrafter"/>
</dbReference>
<dbReference type="SFLD" id="SFLDG01135">
    <property type="entry name" value="C1.5.6:_HAD__Beta-PGM__Phospha"/>
    <property type="match status" value="1"/>
</dbReference>
<dbReference type="NCBIfam" id="TIGR01549">
    <property type="entry name" value="HAD-SF-IA-v1"/>
    <property type="match status" value="1"/>
</dbReference>
<name>A0A432Z557_9GAMM</name>
<dbReference type="SFLD" id="SFLDS00003">
    <property type="entry name" value="Haloacid_Dehalogenase"/>
    <property type="match status" value="1"/>
</dbReference>
<dbReference type="OrthoDB" id="9782449at2"/>
<protein>
    <submittedName>
        <fullName evidence="1">HAD family hydrolase</fullName>
    </submittedName>
</protein>
<dbReference type="SUPFAM" id="SSF56784">
    <property type="entry name" value="HAD-like"/>
    <property type="match status" value="1"/>
</dbReference>
<dbReference type="InterPro" id="IPR050155">
    <property type="entry name" value="HAD-like_hydrolase_sf"/>
</dbReference>
<dbReference type="AlphaFoldDB" id="A0A432Z557"/>